<dbReference type="Pfam" id="PF01890">
    <property type="entry name" value="CbiG_C"/>
    <property type="match status" value="1"/>
</dbReference>
<reference evidence="2 3" key="1">
    <citation type="submission" date="2006-03" db="EMBL/GenBank/DDBJ databases">
        <title>Complete sequence of Rhodopseudomonas palustris BisB5.</title>
        <authorList>
            <consortium name="US DOE Joint Genome Institute"/>
            <person name="Copeland A."/>
            <person name="Lucas S."/>
            <person name="Lapidus A."/>
            <person name="Barry K."/>
            <person name="Detter J.C."/>
            <person name="Glavina del Rio T."/>
            <person name="Hammon N."/>
            <person name="Israni S."/>
            <person name="Dalin E."/>
            <person name="Tice H."/>
            <person name="Pitluck S."/>
            <person name="Chain P."/>
            <person name="Malfatti S."/>
            <person name="Shin M."/>
            <person name="Vergez L."/>
            <person name="Schmutz J."/>
            <person name="Larimer F."/>
            <person name="Land M."/>
            <person name="Hauser L."/>
            <person name="Pelletier D.A."/>
            <person name="Kyrpides N."/>
            <person name="Lykidis A."/>
            <person name="Oda Y."/>
            <person name="Harwood C.S."/>
            <person name="Richardson P."/>
        </authorList>
    </citation>
    <scope>NUCLEOTIDE SEQUENCE [LARGE SCALE GENOMIC DNA]</scope>
    <source>
        <strain evidence="2 3">BisB5</strain>
    </source>
</reference>
<dbReference type="PANTHER" id="PTHR37477">
    <property type="entry name" value="COBALT-PRECORRIN-5A HYDROLASE"/>
    <property type="match status" value="1"/>
</dbReference>
<dbReference type="GO" id="GO:0009236">
    <property type="term" value="P:cobalamin biosynthetic process"/>
    <property type="evidence" value="ECO:0007669"/>
    <property type="project" value="InterPro"/>
</dbReference>
<feature type="domain" description="CobE/GbiG C-terminal" evidence="1">
    <location>
        <begin position="4"/>
        <end position="124"/>
    </location>
</feature>
<dbReference type="AlphaFoldDB" id="Q138E2"/>
<dbReference type="InterPro" id="IPR052553">
    <property type="entry name" value="CbiG_hydrolase"/>
</dbReference>
<dbReference type="HOGENOM" id="CLU_087913_2_0_5"/>
<dbReference type="InterPro" id="IPR002750">
    <property type="entry name" value="CobE/GbiG_C"/>
</dbReference>
<organism evidence="2 3">
    <name type="scientific">Rhodopseudomonas palustris (strain BisB5)</name>
    <dbReference type="NCBI Taxonomy" id="316057"/>
    <lineage>
        <taxon>Bacteria</taxon>
        <taxon>Pseudomonadati</taxon>
        <taxon>Pseudomonadota</taxon>
        <taxon>Alphaproteobacteria</taxon>
        <taxon>Hyphomicrobiales</taxon>
        <taxon>Nitrobacteraceae</taxon>
        <taxon>Rhodopseudomonas</taxon>
    </lineage>
</organism>
<evidence type="ECO:0000313" key="3">
    <source>
        <dbReference type="Proteomes" id="UP000001818"/>
    </source>
</evidence>
<dbReference type="SUPFAM" id="SSF159664">
    <property type="entry name" value="CobE/GbiG C-terminal domain-like"/>
    <property type="match status" value="1"/>
</dbReference>
<dbReference type="KEGG" id="rpd:RPD_2315"/>
<evidence type="ECO:0000259" key="1">
    <source>
        <dbReference type="Pfam" id="PF01890"/>
    </source>
</evidence>
<dbReference type="InterPro" id="IPR036518">
    <property type="entry name" value="CobE/GbiG_C_sf"/>
</dbReference>
<evidence type="ECO:0000313" key="2">
    <source>
        <dbReference type="EMBL" id="ABE39547.1"/>
    </source>
</evidence>
<proteinExistence type="predicted"/>
<dbReference type="eggNOG" id="ENOG5032Z7J">
    <property type="taxonomic scope" value="Bacteria"/>
</dbReference>
<sequence length="130" mass="13119">MTAVVIGVGFRSAARASSITDVIEAARRAIAPWRPTALATPADKADHAALLEAASAASLPVRPIDETALRQSAGLVATSSPLVVQHRGVGSVCEAAALAAAGPAARLLVPRLISQDRLATAAVAIEEPTP</sequence>
<gene>
    <name evidence="2" type="ordered locus">RPD_2315</name>
</gene>
<dbReference type="STRING" id="316057.RPD_2315"/>
<dbReference type="PANTHER" id="PTHR37477:SF1">
    <property type="entry name" value="COBALT-PRECORRIN-5A HYDROLASE"/>
    <property type="match status" value="1"/>
</dbReference>
<dbReference type="Proteomes" id="UP000001818">
    <property type="component" value="Chromosome"/>
</dbReference>
<protein>
    <submittedName>
        <fullName evidence="2">Cobalamin biosynthesis protein G CbiG</fullName>
    </submittedName>
</protein>
<dbReference type="BioCyc" id="RPAL316057:RPD_RS11620-MONOMER"/>
<dbReference type="EMBL" id="CP000283">
    <property type="protein sequence ID" value="ABE39547.1"/>
    <property type="molecule type" value="Genomic_DNA"/>
</dbReference>
<name>Q138E2_RHOPS</name>
<accession>Q138E2</accession>
<dbReference type="Gene3D" id="3.30.420.180">
    <property type="entry name" value="CobE/GbiG C-terminal domain"/>
    <property type="match status" value="1"/>
</dbReference>